<dbReference type="PANTHER" id="PTHR45947">
    <property type="entry name" value="SULFOQUINOVOSYL TRANSFERASE SQD2"/>
    <property type="match status" value="1"/>
</dbReference>
<sequence>MKICFICNEYPPGPHGGIGTCVQVLARELAQSGHQVRVAGMYPRSYPSADYEEDQGVRVWRFRRPPGPIAALTSRYHLYKQIARWCQNGEVDIVEVPDWAGWAAGWPKLPVPVVARLNGSASYFAAEINGSVGNTTYWLERASMRRVDYWCSVSNYTAAKTRELFKLRSGPDAILYNPVEVQPTLTADRDSNQDVVFTGTLTEKKGVIPLFEAWRQVLAECPNAMLHIYGKDRATIDGESMQQHLCSLLSRDELQHVVFHGHLDREDLFNVLRRARLAVFPSYAEAFALAPLEAMACGCPTIASKRGAGSELMREDQDGLLVDPDNIDEIRAAIVRLLQNDQVAARLGEAGRARIEQTFSIHKLRSQNEAFYRQCIEAYSQVAA</sequence>
<dbReference type="InterPro" id="IPR028098">
    <property type="entry name" value="Glyco_trans_4-like_N"/>
</dbReference>
<dbReference type="PANTHER" id="PTHR45947:SF3">
    <property type="entry name" value="SULFOQUINOVOSYL TRANSFERASE SQD2"/>
    <property type="match status" value="1"/>
</dbReference>
<accession>A0ABP8MJW1</accession>
<dbReference type="RefSeq" id="WP_345321678.1">
    <property type="nucleotide sequence ID" value="NZ_BAABGA010000029.1"/>
</dbReference>
<proteinExistence type="predicted"/>
<keyword evidence="4" id="KW-1185">Reference proteome</keyword>
<feature type="domain" description="Glycosyltransferase subfamily 4-like N-terminal" evidence="2">
    <location>
        <begin position="16"/>
        <end position="181"/>
    </location>
</feature>
<reference evidence="4" key="1">
    <citation type="journal article" date="2019" name="Int. J. Syst. Evol. Microbiol.">
        <title>The Global Catalogue of Microorganisms (GCM) 10K type strain sequencing project: providing services to taxonomists for standard genome sequencing and annotation.</title>
        <authorList>
            <consortium name="The Broad Institute Genomics Platform"/>
            <consortium name="The Broad Institute Genome Sequencing Center for Infectious Disease"/>
            <person name="Wu L."/>
            <person name="Ma J."/>
        </authorList>
    </citation>
    <scope>NUCLEOTIDE SEQUENCE [LARGE SCALE GENOMIC DNA]</scope>
    <source>
        <strain evidence="4">JCM 17759</strain>
    </source>
</reference>
<dbReference type="Pfam" id="PF13439">
    <property type="entry name" value="Glyco_transf_4"/>
    <property type="match status" value="1"/>
</dbReference>
<evidence type="ECO:0000313" key="4">
    <source>
        <dbReference type="Proteomes" id="UP001500840"/>
    </source>
</evidence>
<feature type="domain" description="Glycosyl transferase family 1" evidence="1">
    <location>
        <begin position="192"/>
        <end position="353"/>
    </location>
</feature>
<dbReference type="Proteomes" id="UP001500840">
    <property type="component" value="Unassembled WGS sequence"/>
</dbReference>
<dbReference type="Pfam" id="PF00534">
    <property type="entry name" value="Glycos_transf_1"/>
    <property type="match status" value="1"/>
</dbReference>
<evidence type="ECO:0000259" key="2">
    <source>
        <dbReference type="Pfam" id="PF13439"/>
    </source>
</evidence>
<dbReference type="EMBL" id="BAABGA010000029">
    <property type="protein sequence ID" value="GAA4451874.1"/>
    <property type="molecule type" value="Genomic_DNA"/>
</dbReference>
<evidence type="ECO:0000313" key="3">
    <source>
        <dbReference type="EMBL" id="GAA4451874.1"/>
    </source>
</evidence>
<dbReference type="InterPro" id="IPR001296">
    <property type="entry name" value="Glyco_trans_1"/>
</dbReference>
<dbReference type="SUPFAM" id="SSF53756">
    <property type="entry name" value="UDP-Glycosyltransferase/glycogen phosphorylase"/>
    <property type="match status" value="1"/>
</dbReference>
<dbReference type="CDD" id="cd03801">
    <property type="entry name" value="GT4_PimA-like"/>
    <property type="match status" value="1"/>
</dbReference>
<organism evidence="3 4">
    <name type="scientific">Novipirellula rosea</name>
    <dbReference type="NCBI Taxonomy" id="1031540"/>
    <lineage>
        <taxon>Bacteria</taxon>
        <taxon>Pseudomonadati</taxon>
        <taxon>Planctomycetota</taxon>
        <taxon>Planctomycetia</taxon>
        <taxon>Pirellulales</taxon>
        <taxon>Pirellulaceae</taxon>
        <taxon>Novipirellula</taxon>
    </lineage>
</organism>
<protein>
    <submittedName>
        <fullName evidence="3">Glycosyltransferase family 4 protein</fullName>
    </submittedName>
</protein>
<dbReference type="Gene3D" id="3.40.50.2000">
    <property type="entry name" value="Glycogen Phosphorylase B"/>
    <property type="match status" value="2"/>
</dbReference>
<name>A0ABP8MJW1_9BACT</name>
<gene>
    <name evidence="3" type="ORF">GCM10023156_20320</name>
</gene>
<comment type="caution">
    <text evidence="3">The sequence shown here is derived from an EMBL/GenBank/DDBJ whole genome shotgun (WGS) entry which is preliminary data.</text>
</comment>
<dbReference type="InterPro" id="IPR050194">
    <property type="entry name" value="Glycosyltransferase_grp1"/>
</dbReference>
<evidence type="ECO:0000259" key="1">
    <source>
        <dbReference type="Pfam" id="PF00534"/>
    </source>
</evidence>